<evidence type="ECO:0000256" key="3">
    <source>
        <dbReference type="ARBA" id="ARBA00023004"/>
    </source>
</evidence>
<feature type="signal peptide" evidence="5">
    <location>
        <begin position="1"/>
        <end position="41"/>
    </location>
</feature>
<proteinExistence type="predicted"/>
<evidence type="ECO:0000256" key="5">
    <source>
        <dbReference type="SAM" id="SignalP"/>
    </source>
</evidence>
<dbReference type="GO" id="GO:0046872">
    <property type="term" value="F:metal ion binding"/>
    <property type="evidence" value="ECO:0007669"/>
    <property type="project" value="UniProtKB-KW"/>
</dbReference>
<dbReference type="PROSITE" id="PS51007">
    <property type="entry name" value="CYTC"/>
    <property type="match status" value="1"/>
</dbReference>
<gene>
    <name evidence="7" type="ordered locus">Acid_5771</name>
</gene>
<organism evidence="7">
    <name type="scientific">Solibacter usitatus (strain Ellin6076)</name>
    <dbReference type="NCBI Taxonomy" id="234267"/>
    <lineage>
        <taxon>Bacteria</taxon>
        <taxon>Pseudomonadati</taxon>
        <taxon>Acidobacteriota</taxon>
        <taxon>Terriglobia</taxon>
        <taxon>Bryobacterales</taxon>
        <taxon>Solibacteraceae</taxon>
        <taxon>Candidatus Solibacter</taxon>
    </lineage>
</organism>
<feature type="domain" description="Cytochrome c" evidence="6">
    <location>
        <begin position="54"/>
        <end position="157"/>
    </location>
</feature>
<dbReference type="InParanoid" id="Q01UF2"/>
<dbReference type="SUPFAM" id="SSF46626">
    <property type="entry name" value="Cytochrome c"/>
    <property type="match status" value="1"/>
</dbReference>
<keyword evidence="3 4" id="KW-0408">Iron</keyword>
<keyword evidence="1 4" id="KW-0349">Heme</keyword>
<protein>
    <recommendedName>
        <fullName evidence="6">Cytochrome c domain-containing protein</fullName>
    </recommendedName>
</protein>
<dbReference type="KEGG" id="sus:Acid_5771"/>
<reference evidence="7" key="1">
    <citation type="submission" date="2006-10" db="EMBL/GenBank/DDBJ databases">
        <title>Complete sequence of Solibacter usitatus Ellin6076.</title>
        <authorList>
            <consortium name="US DOE Joint Genome Institute"/>
            <person name="Copeland A."/>
            <person name="Lucas S."/>
            <person name="Lapidus A."/>
            <person name="Barry K."/>
            <person name="Detter J.C."/>
            <person name="Glavina del Rio T."/>
            <person name="Hammon N."/>
            <person name="Israni S."/>
            <person name="Dalin E."/>
            <person name="Tice H."/>
            <person name="Pitluck S."/>
            <person name="Thompson L.S."/>
            <person name="Brettin T."/>
            <person name="Bruce D."/>
            <person name="Han C."/>
            <person name="Tapia R."/>
            <person name="Gilna P."/>
            <person name="Schmutz J."/>
            <person name="Larimer F."/>
            <person name="Land M."/>
            <person name="Hauser L."/>
            <person name="Kyrpides N."/>
            <person name="Mikhailova N."/>
            <person name="Janssen P.H."/>
            <person name="Kuske C.R."/>
            <person name="Richardson P."/>
        </authorList>
    </citation>
    <scope>NUCLEOTIDE SEQUENCE</scope>
    <source>
        <strain evidence="7">Ellin6076</strain>
    </source>
</reference>
<dbReference type="eggNOG" id="COG2010">
    <property type="taxonomic scope" value="Bacteria"/>
</dbReference>
<dbReference type="STRING" id="234267.Acid_5771"/>
<accession>Q01UF2</accession>
<keyword evidence="2 4" id="KW-0479">Metal-binding</keyword>
<evidence type="ECO:0000259" key="6">
    <source>
        <dbReference type="PROSITE" id="PS51007"/>
    </source>
</evidence>
<evidence type="ECO:0000256" key="2">
    <source>
        <dbReference type="ARBA" id="ARBA00022723"/>
    </source>
</evidence>
<keyword evidence="5" id="KW-0732">Signal</keyword>
<dbReference type="Pfam" id="PF00034">
    <property type="entry name" value="Cytochrom_C"/>
    <property type="match status" value="1"/>
</dbReference>
<dbReference type="InterPro" id="IPR036909">
    <property type="entry name" value="Cyt_c-like_dom_sf"/>
</dbReference>
<dbReference type="HOGENOM" id="CLU_131567_0_0_0"/>
<dbReference type="AlphaFoldDB" id="Q01UF2"/>
<dbReference type="EMBL" id="CP000473">
    <property type="protein sequence ID" value="ABJ86718.1"/>
    <property type="molecule type" value="Genomic_DNA"/>
</dbReference>
<dbReference type="InterPro" id="IPR009056">
    <property type="entry name" value="Cyt_c-like_dom"/>
</dbReference>
<name>Q01UF2_SOLUE</name>
<dbReference type="GO" id="GO:0009055">
    <property type="term" value="F:electron transfer activity"/>
    <property type="evidence" value="ECO:0007669"/>
    <property type="project" value="InterPro"/>
</dbReference>
<evidence type="ECO:0000256" key="1">
    <source>
        <dbReference type="ARBA" id="ARBA00022617"/>
    </source>
</evidence>
<dbReference type="Gene3D" id="1.10.760.10">
    <property type="entry name" value="Cytochrome c-like domain"/>
    <property type="match status" value="1"/>
</dbReference>
<evidence type="ECO:0000313" key="7">
    <source>
        <dbReference type="EMBL" id="ABJ86718.1"/>
    </source>
</evidence>
<feature type="chain" id="PRO_5004162640" description="Cytochrome c domain-containing protein" evidence="5">
    <location>
        <begin position="42"/>
        <end position="159"/>
    </location>
</feature>
<dbReference type="GO" id="GO:0020037">
    <property type="term" value="F:heme binding"/>
    <property type="evidence" value="ECO:0007669"/>
    <property type="project" value="InterPro"/>
</dbReference>
<evidence type="ECO:0000256" key="4">
    <source>
        <dbReference type="PROSITE-ProRule" id="PRU00433"/>
    </source>
</evidence>
<sequence length="159" mass="17468" precursor="true">MRRVCFFRKHLRLNCPTIRTMKTILSSFSILSMMLAAVASGQDKTIQRVPPKSTVSIDGKSLFHEYCAVCHGADGKGGGPAAKALQVPPGDLTQISRKNEGKFPEERVMRVLKGEQPVTAHGSQDMPVWGRVFSNMGSVTMAQTRVHALLQYVEGIQVK</sequence>